<comment type="caution">
    <text evidence="2">The sequence shown here is derived from an EMBL/GenBank/DDBJ whole genome shotgun (WGS) entry which is preliminary data.</text>
</comment>
<feature type="region of interest" description="Disordered" evidence="1">
    <location>
        <begin position="163"/>
        <end position="184"/>
    </location>
</feature>
<feature type="compositionally biased region" description="Polar residues" evidence="1">
    <location>
        <begin position="109"/>
        <end position="128"/>
    </location>
</feature>
<feature type="compositionally biased region" description="Polar residues" evidence="1">
    <location>
        <begin position="170"/>
        <end position="179"/>
    </location>
</feature>
<sequence>MHPAGKNGQTTFRLCRFSSPSKYLYTTTISQLNMQSNYNHFATSEPSGRKLRNVVARALGSKKYRTEAEVALIARISPANPQSECNTLVDFDMSPDDEDDTITLWGGNEYSSSNGPLGTSSTRPSQFPSRKDKASRIIVDRSQMLDPEDRTWDAPRYKLSSKLGLSSKKISQPVNSPNNRQRRVRFPEAEILDADDSSWM</sequence>
<dbReference type="EMBL" id="JAOTPV010000024">
    <property type="protein sequence ID" value="KAJ4470880.1"/>
    <property type="molecule type" value="Genomic_DNA"/>
</dbReference>
<dbReference type="OrthoDB" id="3022476at2759"/>
<name>A0A9W9DIC5_9AGAR</name>
<gene>
    <name evidence="2" type="ORF">J3R30DRAFT_3710840</name>
</gene>
<feature type="region of interest" description="Disordered" evidence="1">
    <location>
        <begin position="100"/>
        <end position="142"/>
    </location>
</feature>
<accession>A0A9W9DIC5</accession>
<evidence type="ECO:0000313" key="2">
    <source>
        <dbReference type="EMBL" id="KAJ4470880.1"/>
    </source>
</evidence>
<feature type="compositionally biased region" description="Basic and acidic residues" evidence="1">
    <location>
        <begin position="129"/>
        <end position="139"/>
    </location>
</feature>
<reference evidence="2" key="1">
    <citation type="submission" date="2022-08" db="EMBL/GenBank/DDBJ databases">
        <title>A Global Phylogenomic Analysis of the Shiitake Genus Lentinula.</title>
        <authorList>
            <consortium name="DOE Joint Genome Institute"/>
            <person name="Sierra-Patev S."/>
            <person name="Min B."/>
            <person name="Naranjo-Ortiz M."/>
            <person name="Looney B."/>
            <person name="Konkel Z."/>
            <person name="Slot J.C."/>
            <person name="Sakamoto Y."/>
            <person name="Steenwyk J.L."/>
            <person name="Rokas A."/>
            <person name="Carro J."/>
            <person name="Camarero S."/>
            <person name="Ferreira P."/>
            <person name="Molpeceres G."/>
            <person name="Ruiz-Duenas F.J."/>
            <person name="Serrano A."/>
            <person name="Henrissat B."/>
            <person name="Drula E."/>
            <person name="Hughes K.W."/>
            <person name="Mata J.L."/>
            <person name="Ishikawa N.K."/>
            <person name="Vargas-Isla R."/>
            <person name="Ushijima S."/>
            <person name="Smith C.A."/>
            <person name="Ahrendt S."/>
            <person name="Andreopoulos W."/>
            <person name="He G."/>
            <person name="Labutti K."/>
            <person name="Lipzen A."/>
            <person name="Ng V."/>
            <person name="Riley R."/>
            <person name="Sandor L."/>
            <person name="Barry K."/>
            <person name="Martinez A.T."/>
            <person name="Xiao Y."/>
            <person name="Gibbons J.G."/>
            <person name="Terashima K."/>
            <person name="Grigoriev I.V."/>
            <person name="Hibbett D.S."/>
        </authorList>
    </citation>
    <scope>NUCLEOTIDE SEQUENCE</scope>
    <source>
        <strain evidence="2">JLM2183</strain>
    </source>
</reference>
<dbReference type="Proteomes" id="UP001150266">
    <property type="component" value="Unassembled WGS sequence"/>
</dbReference>
<proteinExistence type="predicted"/>
<evidence type="ECO:0000313" key="3">
    <source>
        <dbReference type="Proteomes" id="UP001150266"/>
    </source>
</evidence>
<keyword evidence="3" id="KW-1185">Reference proteome</keyword>
<organism evidence="2 3">
    <name type="scientific">Lentinula aciculospora</name>
    <dbReference type="NCBI Taxonomy" id="153920"/>
    <lineage>
        <taxon>Eukaryota</taxon>
        <taxon>Fungi</taxon>
        <taxon>Dikarya</taxon>
        <taxon>Basidiomycota</taxon>
        <taxon>Agaricomycotina</taxon>
        <taxon>Agaricomycetes</taxon>
        <taxon>Agaricomycetidae</taxon>
        <taxon>Agaricales</taxon>
        <taxon>Marasmiineae</taxon>
        <taxon>Omphalotaceae</taxon>
        <taxon>Lentinula</taxon>
    </lineage>
</organism>
<protein>
    <submittedName>
        <fullName evidence="2">Uncharacterized protein</fullName>
    </submittedName>
</protein>
<evidence type="ECO:0000256" key="1">
    <source>
        <dbReference type="SAM" id="MobiDB-lite"/>
    </source>
</evidence>
<dbReference type="AlphaFoldDB" id="A0A9W9DIC5"/>